<proteinExistence type="inferred from homology"/>
<dbReference type="GO" id="GO:0016020">
    <property type="term" value="C:membrane"/>
    <property type="evidence" value="ECO:0007669"/>
    <property type="project" value="UniProtKB-SubCell"/>
</dbReference>
<protein>
    <recommendedName>
        <fullName evidence="6">Autophagy-related protein</fullName>
    </recommendedName>
</protein>
<evidence type="ECO:0000256" key="5">
    <source>
        <dbReference type="PIRSR" id="PIRSR604241-50"/>
    </source>
</evidence>
<evidence type="ECO:0000313" key="7">
    <source>
        <dbReference type="EMBL" id="CAI2368446.1"/>
    </source>
</evidence>
<dbReference type="SUPFAM" id="SSF54236">
    <property type="entry name" value="Ubiquitin-like"/>
    <property type="match status" value="1"/>
</dbReference>
<evidence type="ECO:0000256" key="1">
    <source>
        <dbReference type="ARBA" id="ARBA00004370"/>
    </source>
</evidence>
<evidence type="ECO:0000256" key="3">
    <source>
        <dbReference type="ARBA" id="ARBA00023136"/>
    </source>
</evidence>
<dbReference type="GO" id="GO:0006914">
    <property type="term" value="P:autophagy"/>
    <property type="evidence" value="ECO:0007669"/>
    <property type="project" value="UniProtKB-KW"/>
</dbReference>
<evidence type="ECO:0000313" key="8">
    <source>
        <dbReference type="Proteomes" id="UP001295684"/>
    </source>
</evidence>
<dbReference type="PANTHER" id="PTHR10969">
    <property type="entry name" value="MICROTUBULE-ASSOCIATED PROTEINS 1A/1B LIGHT CHAIN 3-RELATED"/>
    <property type="match status" value="1"/>
</dbReference>
<reference evidence="7" key="1">
    <citation type="submission" date="2023-07" db="EMBL/GenBank/DDBJ databases">
        <authorList>
            <consortium name="AG Swart"/>
            <person name="Singh M."/>
            <person name="Singh A."/>
            <person name="Seah K."/>
            <person name="Emmerich C."/>
        </authorList>
    </citation>
    <scope>NUCLEOTIDE SEQUENCE</scope>
    <source>
        <strain evidence="7">DP1</strain>
    </source>
</reference>
<dbReference type="InterPro" id="IPR004241">
    <property type="entry name" value="Atg8-like"/>
</dbReference>
<keyword evidence="6" id="KW-0072">Autophagy</keyword>
<dbReference type="InterPro" id="IPR029071">
    <property type="entry name" value="Ubiquitin-like_domsf"/>
</dbReference>
<dbReference type="EMBL" id="CAMPGE010009579">
    <property type="protein sequence ID" value="CAI2368446.1"/>
    <property type="molecule type" value="Genomic_DNA"/>
</dbReference>
<keyword evidence="4 5" id="KW-0449">Lipoprotein</keyword>
<keyword evidence="8" id="KW-1185">Reference proteome</keyword>
<dbReference type="Pfam" id="PF02991">
    <property type="entry name" value="ATG8"/>
    <property type="match status" value="1"/>
</dbReference>
<evidence type="ECO:0000256" key="4">
    <source>
        <dbReference type="ARBA" id="ARBA00023288"/>
    </source>
</evidence>
<dbReference type="Proteomes" id="UP001295684">
    <property type="component" value="Unassembled WGS sequence"/>
</dbReference>
<accession>A0AAD1UIE7</accession>
<comment type="caution">
    <text evidence="7">The sequence shown here is derived from an EMBL/GenBank/DDBJ whole genome shotgun (WGS) entry which is preliminary data.</text>
</comment>
<organism evidence="7 8">
    <name type="scientific">Euplotes crassus</name>
    <dbReference type="NCBI Taxonomy" id="5936"/>
    <lineage>
        <taxon>Eukaryota</taxon>
        <taxon>Sar</taxon>
        <taxon>Alveolata</taxon>
        <taxon>Ciliophora</taxon>
        <taxon>Intramacronucleata</taxon>
        <taxon>Spirotrichea</taxon>
        <taxon>Hypotrichia</taxon>
        <taxon>Euplotida</taxon>
        <taxon>Euplotidae</taxon>
        <taxon>Moneuplotes</taxon>
    </lineage>
</organism>
<evidence type="ECO:0000256" key="2">
    <source>
        <dbReference type="ARBA" id="ARBA00007293"/>
    </source>
</evidence>
<dbReference type="AlphaFoldDB" id="A0AAD1UIE7"/>
<sequence length="124" mass="13832">MSTFGYIFGAGNNEEKRKEPEMKIGKSKADKIPVVIEYILKNTVPGAGPAIFCLKLLVPEDYTFFDFTMAVRKKIQAGAEESLALFVNGWTLFQGSKPMKEIFTVHKASDGILYSKMVLENFLG</sequence>
<feature type="lipid moiety-binding region" description="Phosphatidylserine amidated glycine; alternate" evidence="5">
    <location>
        <position position="124"/>
    </location>
</feature>
<evidence type="ECO:0000256" key="6">
    <source>
        <dbReference type="RuleBase" id="RU004384"/>
    </source>
</evidence>
<comment type="similarity">
    <text evidence="2 6">Belongs to the ATG8 family.</text>
</comment>
<keyword evidence="3" id="KW-0472">Membrane</keyword>
<gene>
    <name evidence="7" type="ORF">ECRASSUSDP1_LOCUS9738</name>
</gene>
<name>A0AAD1UIE7_EUPCR</name>
<comment type="subcellular location">
    <subcellularLocation>
        <location evidence="1">Membrane</location>
    </subcellularLocation>
</comment>
<dbReference type="Gene3D" id="3.10.20.90">
    <property type="entry name" value="Phosphatidylinositol 3-kinase Catalytic Subunit, Chain A, domain 1"/>
    <property type="match status" value="1"/>
</dbReference>